<protein>
    <submittedName>
        <fullName evidence="1">Uncharacterized protein</fullName>
    </submittedName>
</protein>
<reference evidence="1 2" key="1">
    <citation type="journal article" date="2011" name="Proc. Natl. Acad. Sci. U.S.A.">
        <title>Comparative genomics of xylose-fermenting fungi for enhanced biofuel production.</title>
        <authorList>
            <person name="Wohlbach D.J."/>
            <person name="Kuo A."/>
            <person name="Sato T.K."/>
            <person name="Potts K.M."/>
            <person name="Salamov A.A."/>
            <person name="LaButti K.M."/>
            <person name="Sun H."/>
            <person name="Clum A."/>
            <person name="Pangilinan J.L."/>
            <person name="Lindquist E.A."/>
            <person name="Lucas S."/>
            <person name="Lapidus A."/>
            <person name="Jin M."/>
            <person name="Gunawan C."/>
            <person name="Balan V."/>
            <person name="Dale B.E."/>
            <person name="Jeffries T.W."/>
            <person name="Zinkel R."/>
            <person name="Barry K.W."/>
            <person name="Grigoriev I.V."/>
            <person name="Gasch A.P."/>
        </authorList>
    </citation>
    <scope>NUCLEOTIDE SEQUENCE [LARGE SCALE GENOMIC DNA]</scope>
    <source>
        <strain evidence="2">ATCC 10573 / BCRC 21748 / CBS 615 / JCM 9827 / NBRC 10315 / NRRL Y-1498 / VKM Y-70</strain>
    </source>
</reference>
<dbReference type="OrthoDB" id="4065753at2759"/>
<dbReference type="GeneID" id="18248213"/>
<dbReference type="EMBL" id="GL996528">
    <property type="protein sequence ID" value="EGV60185.1"/>
    <property type="molecule type" value="Genomic_DNA"/>
</dbReference>
<dbReference type="HOGENOM" id="CLU_413321_0_0_1"/>
<proteinExistence type="predicted"/>
<evidence type="ECO:0000313" key="1">
    <source>
        <dbReference type="EMBL" id="EGV60185.1"/>
    </source>
</evidence>
<sequence length="624" mass="72398">MENYETLVEYLNDSESEVSSIAYQSVVLVESDATSAVLMRLYIEQKYREMLAYASVEDVSEWTSQIRLVLALMLFKLGRYKAAMREVAIAADMEVNLLDRRRYLRYEAKLLSILGLKDRLAVCKYAEEYEYQEGVATSTKESSMVPELDETMVTVKVSVPPIHEQALMFISSYGHLPELSLGKVSIMAHKRVADAVAALDHKYSDPLGILYEAAILFAPQYVFKPVAENKHRFAQYLRDQLDKYPEIDVQMDVRQLVKMVGRLERAASSSAASIANLMVKFQFCYGMLHVVSHDYYEASYYFLWTLNFLTLARRQLHPWFNRSEYLSSITIRCCAMMLCQCIEFGKIQFSVFSLENIILKFSMEEVTNPSAEFFSNRAGTQFIAYGVLYEQLAYKQAKKLMVEDTVLLRYEQNQMVEMVRKYVLASILRPQDDPKIVVLLDRAIWGMLMYGGMHLTAVWFFQHLRHYYQLALDFGPLQCSNSLEYTLFSEEHKRYSNMPHVLLRFAELYSQLCETEVKNSWDEGNGDVFLLPLVFASGNRLVLMDKFYDETSLYHDMRNFEFDGFGGLRTKLRSHCKLSHKLIHGRCEVSRDLVRFWIQSYGQYHGSFPPTMVKIVERFGGDEL</sequence>
<dbReference type="AlphaFoldDB" id="G3BCK2"/>
<organism evidence="2">
    <name type="scientific">Candida tenuis (strain ATCC 10573 / BCRC 21748 / CBS 615 / JCM 9827 / NBRC 10315 / NRRL Y-1498 / VKM Y-70)</name>
    <name type="common">Yeast</name>
    <name type="synonym">Yamadazyma tenuis</name>
    <dbReference type="NCBI Taxonomy" id="590646"/>
    <lineage>
        <taxon>Eukaryota</taxon>
        <taxon>Fungi</taxon>
        <taxon>Dikarya</taxon>
        <taxon>Ascomycota</taxon>
        <taxon>Saccharomycotina</taxon>
        <taxon>Pichiomycetes</taxon>
        <taxon>Debaryomycetaceae</taxon>
        <taxon>Yamadazyma</taxon>
    </lineage>
</organism>
<dbReference type="Proteomes" id="UP000000707">
    <property type="component" value="Unassembled WGS sequence"/>
</dbReference>
<gene>
    <name evidence="1" type="ORF">CANTEDRAFT_116246</name>
</gene>
<name>G3BCK2_CANTC</name>
<evidence type="ECO:0000313" key="2">
    <source>
        <dbReference type="Proteomes" id="UP000000707"/>
    </source>
</evidence>
<dbReference type="eggNOG" id="ENOG502SGGK">
    <property type="taxonomic scope" value="Eukaryota"/>
</dbReference>
<dbReference type="KEGG" id="cten:18248213"/>
<accession>G3BCK2</accession>
<keyword evidence="2" id="KW-1185">Reference proteome</keyword>